<keyword evidence="6 8" id="KW-0408">Iron</keyword>
<keyword evidence="3 8" id="KW-0349">Heme</keyword>
<accession>A0AAI9T6G1</accession>
<comment type="similarity">
    <text evidence="2">Belongs to the cytochrome P450 family.</text>
</comment>
<dbReference type="Proteomes" id="UP001227192">
    <property type="component" value="Unassembled WGS sequence"/>
</dbReference>
<comment type="cofactor">
    <cofactor evidence="1 8">
        <name>heme</name>
        <dbReference type="ChEBI" id="CHEBI:30413"/>
    </cofactor>
</comment>
<evidence type="ECO:0000256" key="5">
    <source>
        <dbReference type="ARBA" id="ARBA00023002"/>
    </source>
</evidence>
<reference evidence="9" key="2">
    <citation type="journal article" date="2016" name="Fungal Biol.">
        <title>Ochratoxin A production by Penicillium thymicola.</title>
        <authorList>
            <person name="Nguyen H.D.T."/>
            <person name="McMullin D.R."/>
            <person name="Ponomareva E."/>
            <person name="Riley R."/>
            <person name="Pomraning K.R."/>
            <person name="Baker S.E."/>
            <person name="Seifert K.A."/>
        </authorList>
    </citation>
    <scope>NUCLEOTIDE SEQUENCE</scope>
    <source>
        <strain evidence="9">DAOM 180753</strain>
    </source>
</reference>
<evidence type="ECO:0008006" key="11">
    <source>
        <dbReference type="Google" id="ProtNLM"/>
    </source>
</evidence>
<evidence type="ECO:0000256" key="1">
    <source>
        <dbReference type="ARBA" id="ARBA00001971"/>
    </source>
</evidence>
<dbReference type="PANTHER" id="PTHR46206:SF2">
    <property type="entry name" value="CYTOCHROME P450 MONOOXYGENASE AUSG-RELATED"/>
    <property type="match status" value="1"/>
</dbReference>
<dbReference type="InterPro" id="IPR036396">
    <property type="entry name" value="Cyt_P450_sf"/>
</dbReference>
<dbReference type="EMBL" id="LACB01001076">
    <property type="protein sequence ID" value="KAJ9480814.1"/>
    <property type="molecule type" value="Genomic_DNA"/>
</dbReference>
<dbReference type="Pfam" id="PF00067">
    <property type="entry name" value="p450"/>
    <property type="match status" value="1"/>
</dbReference>
<evidence type="ECO:0000256" key="8">
    <source>
        <dbReference type="PIRSR" id="PIRSR602403-1"/>
    </source>
</evidence>
<dbReference type="PRINTS" id="PR00465">
    <property type="entry name" value="EP450IV"/>
</dbReference>
<proteinExistence type="inferred from homology"/>
<evidence type="ECO:0000313" key="10">
    <source>
        <dbReference type="Proteomes" id="UP001227192"/>
    </source>
</evidence>
<feature type="binding site" description="axial binding residue" evidence="8">
    <location>
        <position position="271"/>
    </location>
    <ligand>
        <name>heme</name>
        <dbReference type="ChEBI" id="CHEBI:30413"/>
    </ligand>
    <ligandPart>
        <name>Fe</name>
        <dbReference type="ChEBI" id="CHEBI:18248"/>
    </ligandPart>
</feature>
<dbReference type="AlphaFoldDB" id="A0AAI9T6G1"/>
<dbReference type="GO" id="GO:0004497">
    <property type="term" value="F:monooxygenase activity"/>
    <property type="evidence" value="ECO:0007669"/>
    <property type="project" value="UniProtKB-KW"/>
</dbReference>
<keyword evidence="4 8" id="KW-0479">Metal-binding</keyword>
<protein>
    <recommendedName>
        <fullName evidence="11">Cytochrome P450</fullName>
    </recommendedName>
</protein>
<dbReference type="CDD" id="cd11041">
    <property type="entry name" value="CYP503A1-like"/>
    <property type="match status" value="1"/>
</dbReference>
<reference evidence="9" key="1">
    <citation type="submission" date="2015-06" db="EMBL/GenBank/DDBJ databases">
        <authorList>
            <person name="Nguyen H."/>
        </authorList>
    </citation>
    <scope>NUCLEOTIDE SEQUENCE</scope>
    <source>
        <strain evidence="9">DAOM 180753</strain>
    </source>
</reference>
<dbReference type="GO" id="GO:0020037">
    <property type="term" value="F:heme binding"/>
    <property type="evidence" value="ECO:0007669"/>
    <property type="project" value="InterPro"/>
</dbReference>
<evidence type="ECO:0000256" key="2">
    <source>
        <dbReference type="ARBA" id="ARBA00010617"/>
    </source>
</evidence>
<dbReference type="InterPro" id="IPR002403">
    <property type="entry name" value="Cyt_P450_E_grp-IV"/>
</dbReference>
<organism evidence="9 10">
    <name type="scientific">Penicillium thymicola</name>
    <dbReference type="NCBI Taxonomy" id="293382"/>
    <lineage>
        <taxon>Eukaryota</taxon>
        <taxon>Fungi</taxon>
        <taxon>Dikarya</taxon>
        <taxon>Ascomycota</taxon>
        <taxon>Pezizomycotina</taxon>
        <taxon>Eurotiomycetes</taxon>
        <taxon>Eurotiomycetidae</taxon>
        <taxon>Eurotiales</taxon>
        <taxon>Aspergillaceae</taxon>
        <taxon>Penicillium</taxon>
    </lineage>
</organism>
<evidence type="ECO:0000313" key="9">
    <source>
        <dbReference type="EMBL" id="KAJ9480814.1"/>
    </source>
</evidence>
<dbReference type="InterPro" id="IPR001128">
    <property type="entry name" value="Cyt_P450"/>
</dbReference>
<evidence type="ECO:0000256" key="4">
    <source>
        <dbReference type="ARBA" id="ARBA00022723"/>
    </source>
</evidence>
<gene>
    <name evidence="9" type="ORF">VN97_g12712</name>
</gene>
<name>A0AAI9T6G1_PENTH</name>
<dbReference type="GO" id="GO:0005506">
    <property type="term" value="F:iron ion binding"/>
    <property type="evidence" value="ECO:0007669"/>
    <property type="project" value="InterPro"/>
</dbReference>
<keyword evidence="10" id="KW-1185">Reference proteome</keyword>
<evidence type="ECO:0000256" key="3">
    <source>
        <dbReference type="ARBA" id="ARBA00022617"/>
    </source>
</evidence>
<keyword evidence="7" id="KW-0503">Monooxygenase</keyword>
<dbReference type="GO" id="GO:0043386">
    <property type="term" value="P:mycotoxin biosynthetic process"/>
    <property type="evidence" value="ECO:0007669"/>
    <property type="project" value="UniProtKB-ARBA"/>
</dbReference>
<comment type="caution">
    <text evidence="9">The sequence shown here is derived from an EMBL/GenBank/DDBJ whole genome shotgun (WGS) entry which is preliminary data.</text>
</comment>
<evidence type="ECO:0000256" key="6">
    <source>
        <dbReference type="ARBA" id="ARBA00023004"/>
    </source>
</evidence>
<dbReference type="Gene3D" id="1.10.630.10">
    <property type="entry name" value="Cytochrome P450"/>
    <property type="match status" value="1"/>
</dbReference>
<dbReference type="PANTHER" id="PTHR46206">
    <property type="entry name" value="CYTOCHROME P450"/>
    <property type="match status" value="1"/>
</dbReference>
<keyword evidence="5" id="KW-0560">Oxidoreductase</keyword>
<dbReference type="SUPFAM" id="SSF48264">
    <property type="entry name" value="Cytochrome P450"/>
    <property type="match status" value="1"/>
</dbReference>
<evidence type="ECO:0000256" key="7">
    <source>
        <dbReference type="ARBA" id="ARBA00023033"/>
    </source>
</evidence>
<dbReference type="GO" id="GO:0016705">
    <property type="term" value="F:oxidoreductase activity, acting on paired donors, with incorporation or reduction of molecular oxygen"/>
    <property type="evidence" value="ECO:0007669"/>
    <property type="project" value="InterPro"/>
</dbReference>
<sequence length="327" mass="36607">MISMLAETSCGIFFGPDISRDKDWLRITVSYTSTFVKAALQLHLWPRFLVPVVHWFLPECRQTRKELREAREIFQDLLDARARNVDAVKADTGGSADLLTFLDETTKGIPYDATTFHLAMGVTAIHSTSDFLSKVIYNLCQHQDLLEPLRSEVSTMLKETGWSKSGLDSLKLMDSVMKETIRLSPFSHVSMRRVVTEDITLPGPVELPKGAAVVVSATNAMWDEEIFPDPLTFDGYRFVKLAQSSKQWEKTSPFVAINPENLGFGLGKDACPGRFLVSTEVKITLCHILMQYDLKLAPGRRPSTIRMGLNMLVDPGTILVRKNAIAI</sequence>